<proteinExistence type="predicted"/>
<dbReference type="EMBL" id="BSYR01000004">
    <property type="protein sequence ID" value="GMI66061.1"/>
    <property type="molecule type" value="Genomic_DNA"/>
</dbReference>
<sequence length="118" mass="13198">MIEIVVEMAAGEDIDLSTLQSQLSETREMWNQEIEKHKWQAECLQDKITEVKACIQGSEVDVLWRRLKTTATLLTYLKSRARVMAVPDLAHKSCGIKLLEGVGLVDKEGTPLSGQTIT</sequence>
<gene>
    <name evidence="1" type="ORF">HRI_000275400</name>
</gene>
<organism evidence="1 2">
    <name type="scientific">Hibiscus trionum</name>
    <name type="common">Flower of an hour</name>
    <dbReference type="NCBI Taxonomy" id="183268"/>
    <lineage>
        <taxon>Eukaryota</taxon>
        <taxon>Viridiplantae</taxon>
        <taxon>Streptophyta</taxon>
        <taxon>Embryophyta</taxon>
        <taxon>Tracheophyta</taxon>
        <taxon>Spermatophyta</taxon>
        <taxon>Magnoliopsida</taxon>
        <taxon>eudicotyledons</taxon>
        <taxon>Gunneridae</taxon>
        <taxon>Pentapetalae</taxon>
        <taxon>rosids</taxon>
        <taxon>malvids</taxon>
        <taxon>Malvales</taxon>
        <taxon>Malvaceae</taxon>
        <taxon>Malvoideae</taxon>
        <taxon>Hibiscus</taxon>
    </lineage>
</organism>
<dbReference type="GO" id="GO:0016301">
    <property type="term" value="F:kinase activity"/>
    <property type="evidence" value="ECO:0007669"/>
    <property type="project" value="UniProtKB-KW"/>
</dbReference>
<dbReference type="OrthoDB" id="1888070at2759"/>
<dbReference type="AlphaFoldDB" id="A0A9W7GWD6"/>
<dbReference type="Proteomes" id="UP001165190">
    <property type="component" value="Unassembled WGS sequence"/>
</dbReference>
<name>A0A9W7GWD6_HIBTR</name>
<protein>
    <submittedName>
        <fullName evidence="1">Calcium-dependent protein kinase 1 Adaptor Protein 2</fullName>
    </submittedName>
</protein>
<reference evidence="1" key="1">
    <citation type="submission" date="2023-05" db="EMBL/GenBank/DDBJ databases">
        <title>Genome and transcriptome analyses reveal genes involved in the formation of fine ridges on petal epidermal cells in Hibiscus trionum.</title>
        <authorList>
            <person name="Koshimizu S."/>
            <person name="Masuda S."/>
            <person name="Ishii T."/>
            <person name="Shirasu K."/>
            <person name="Hoshino A."/>
            <person name="Arita M."/>
        </authorList>
    </citation>
    <scope>NUCLEOTIDE SEQUENCE</scope>
    <source>
        <strain evidence="1">Hamamatsu line</strain>
    </source>
</reference>
<keyword evidence="1" id="KW-0808">Transferase</keyword>
<comment type="caution">
    <text evidence="1">The sequence shown here is derived from an EMBL/GenBank/DDBJ whole genome shotgun (WGS) entry which is preliminary data.</text>
</comment>
<keyword evidence="2" id="KW-1185">Reference proteome</keyword>
<evidence type="ECO:0000313" key="1">
    <source>
        <dbReference type="EMBL" id="GMI66061.1"/>
    </source>
</evidence>
<keyword evidence="1" id="KW-0418">Kinase</keyword>
<evidence type="ECO:0000313" key="2">
    <source>
        <dbReference type="Proteomes" id="UP001165190"/>
    </source>
</evidence>
<accession>A0A9W7GWD6</accession>